<dbReference type="GO" id="GO:0004359">
    <property type="term" value="F:glutaminase activity"/>
    <property type="evidence" value="ECO:0007669"/>
    <property type="project" value="InterPro"/>
</dbReference>
<feature type="binding site" evidence="7">
    <location>
        <begin position="476"/>
        <end position="479"/>
    </location>
    <ligand>
        <name>deamido-NAD(+)</name>
        <dbReference type="ChEBI" id="CHEBI:58437"/>
        <note>ligand shared between two neighboring subunits</note>
    </ligand>
</feature>
<dbReference type="PANTHER" id="PTHR23090:SF9">
    <property type="entry name" value="GLUTAMINE-DEPENDENT NAD(+) SYNTHETASE"/>
    <property type="match status" value="1"/>
</dbReference>
<dbReference type="CDD" id="cd00553">
    <property type="entry name" value="NAD_synthase"/>
    <property type="match status" value="1"/>
</dbReference>
<accession>A0AAE3EBS0</accession>
<dbReference type="SUPFAM" id="SSF52402">
    <property type="entry name" value="Adenine nucleotide alpha hydrolases-like"/>
    <property type="match status" value="1"/>
</dbReference>
<dbReference type="Pfam" id="PF02540">
    <property type="entry name" value="NAD_synthase"/>
    <property type="match status" value="1"/>
</dbReference>
<evidence type="ECO:0000256" key="8">
    <source>
        <dbReference type="PIRNR" id="PIRNR006630"/>
    </source>
</evidence>
<dbReference type="CDD" id="cd07570">
    <property type="entry name" value="GAT_Gln-NAD-synth"/>
    <property type="match status" value="1"/>
</dbReference>
<dbReference type="Gene3D" id="1.10.10.1140">
    <property type="entry name" value="Glutamine-dependent NAD+ synthetase, C-terminal domain"/>
    <property type="match status" value="1"/>
</dbReference>
<name>A0AAE3EBS0_9FIRM</name>
<keyword evidence="5 7" id="KW-0067">ATP-binding</keyword>
<comment type="function">
    <text evidence="7">Catalyzes the ATP-dependent amidation of deamido-NAD to form NAD. Uses L-glutamine as a nitrogen source.</text>
</comment>
<feature type="binding site" evidence="7">
    <location>
        <position position="201"/>
    </location>
    <ligand>
        <name>L-glutamine</name>
        <dbReference type="ChEBI" id="CHEBI:58359"/>
    </ligand>
</feature>
<keyword evidence="3 7" id="KW-0436">Ligase</keyword>
<dbReference type="AlphaFoldDB" id="A0AAE3EBS0"/>
<evidence type="ECO:0000256" key="7">
    <source>
        <dbReference type="HAMAP-Rule" id="MF_02090"/>
    </source>
</evidence>
<feature type="binding site" evidence="7">
    <location>
        <position position="207"/>
    </location>
    <ligand>
        <name>L-glutamine</name>
        <dbReference type="ChEBI" id="CHEBI:58359"/>
    </ligand>
</feature>
<proteinExistence type="inferred from homology"/>
<dbReference type="NCBIfam" id="NF002730">
    <property type="entry name" value="PRK02628.1"/>
    <property type="match status" value="1"/>
</dbReference>
<dbReference type="InterPro" id="IPR014445">
    <property type="entry name" value="Gln-dep_NAD_synthase"/>
</dbReference>
<feature type="active site" description="For glutaminase activity" evidence="7">
    <location>
        <position position="115"/>
    </location>
</feature>
<protein>
    <recommendedName>
        <fullName evidence="7 8">Glutamine-dependent NAD(+) synthetase</fullName>
        <ecNumber evidence="7 8">6.3.5.1</ecNumber>
    </recommendedName>
    <alternativeName>
        <fullName evidence="7 8">NAD(+) synthase [glutamine-hydrolyzing]</fullName>
    </alternativeName>
</protein>
<dbReference type="InterPro" id="IPR014729">
    <property type="entry name" value="Rossmann-like_a/b/a_fold"/>
</dbReference>
<feature type="binding site" evidence="7">
    <location>
        <begin position="356"/>
        <end position="363"/>
    </location>
    <ligand>
        <name>ATP</name>
        <dbReference type="ChEBI" id="CHEBI:30616"/>
    </ligand>
</feature>
<feature type="active site" description="Proton acceptor; for glutaminase activity" evidence="7">
    <location>
        <position position="46"/>
    </location>
</feature>
<dbReference type="GO" id="GO:0008795">
    <property type="term" value="F:NAD+ synthase activity"/>
    <property type="evidence" value="ECO:0007669"/>
    <property type="project" value="UniProtKB-UniRule"/>
</dbReference>
<keyword evidence="12" id="KW-1185">Reference proteome</keyword>
<gene>
    <name evidence="7" type="primary">nadE</name>
    <name evidence="11" type="ORF">LKD81_10810</name>
</gene>
<feature type="binding site" evidence="7">
    <location>
        <position position="466"/>
    </location>
    <ligand>
        <name>ATP</name>
        <dbReference type="ChEBI" id="CHEBI:30616"/>
    </ligand>
</feature>
<evidence type="ECO:0000256" key="6">
    <source>
        <dbReference type="ARBA" id="ARBA00023027"/>
    </source>
</evidence>
<dbReference type="Pfam" id="PF00795">
    <property type="entry name" value="CN_hydrolase"/>
    <property type="match status" value="1"/>
</dbReference>
<evidence type="ECO:0000259" key="10">
    <source>
        <dbReference type="PROSITE" id="PS50263"/>
    </source>
</evidence>
<dbReference type="InterPro" id="IPR003010">
    <property type="entry name" value="C-N_Hydrolase"/>
</dbReference>
<dbReference type="GO" id="GO:0005737">
    <property type="term" value="C:cytoplasm"/>
    <property type="evidence" value="ECO:0007669"/>
    <property type="project" value="InterPro"/>
</dbReference>
<dbReference type="EMBL" id="JAJEQR010000030">
    <property type="protein sequence ID" value="MCC2231483.1"/>
    <property type="molecule type" value="Genomic_DNA"/>
</dbReference>
<feature type="binding site" evidence="7">
    <location>
        <position position="442"/>
    </location>
    <ligand>
        <name>deamido-NAD(+)</name>
        <dbReference type="ChEBI" id="CHEBI:58437"/>
        <note>ligand shared between two neighboring subunits</note>
    </ligand>
</feature>
<feature type="binding site" evidence="7">
    <location>
        <position position="121"/>
    </location>
    <ligand>
        <name>L-glutamine</name>
        <dbReference type="ChEBI" id="CHEBI:58359"/>
    </ligand>
</feature>
<evidence type="ECO:0000313" key="12">
    <source>
        <dbReference type="Proteomes" id="UP001198182"/>
    </source>
</evidence>
<dbReference type="InterPro" id="IPR003694">
    <property type="entry name" value="NAD_synthase"/>
</dbReference>
<feature type="binding site" evidence="7">
    <location>
        <position position="471"/>
    </location>
    <ligand>
        <name>deamido-NAD(+)</name>
        <dbReference type="ChEBI" id="CHEBI:58437"/>
        <note>ligand shared between two neighboring subunits</note>
    </ligand>
</feature>
<dbReference type="InterPro" id="IPR022310">
    <property type="entry name" value="NAD/GMP_synthase"/>
</dbReference>
<evidence type="ECO:0000256" key="2">
    <source>
        <dbReference type="ARBA" id="ARBA00007145"/>
    </source>
</evidence>
<dbReference type="PIRSF" id="PIRSF006630">
    <property type="entry name" value="NADS_GAT"/>
    <property type="match status" value="1"/>
</dbReference>
<dbReference type="HAMAP" id="MF_02090">
    <property type="entry name" value="NadE_glutamine_dep"/>
    <property type="match status" value="1"/>
</dbReference>
<dbReference type="RefSeq" id="WP_308454002.1">
    <property type="nucleotide sequence ID" value="NZ_JAJEQR010000030.1"/>
</dbReference>
<dbReference type="InterPro" id="IPR041856">
    <property type="entry name" value="NAD+_synth_C"/>
</dbReference>
<comment type="catalytic activity">
    <reaction evidence="7 8">
        <text>deamido-NAD(+) + L-glutamine + ATP + H2O = L-glutamate + AMP + diphosphate + NAD(+) + H(+)</text>
        <dbReference type="Rhea" id="RHEA:24384"/>
        <dbReference type="ChEBI" id="CHEBI:15377"/>
        <dbReference type="ChEBI" id="CHEBI:15378"/>
        <dbReference type="ChEBI" id="CHEBI:29985"/>
        <dbReference type="ChEBI" id="CHEBI:30616"/>
        <dbReference type="ChEBI" id="CHEBI:33019"/>
        <dbReference type="ChEBI" id="CHEBI:57540"/>
        <dbReference type="ChEBI" id="CHEBI:58359"/>
        <dbReference type="ChEBI" id="CHEBI:58437"/>
        <dbReference type="ChEBI" id="CHEBI:456215"/>
        <dbReference type="EC" id="6.3.5.1"/>
    </reaction>
</comment>
<dbReference type="PANTHER" id="PTHR23090">
    <property type="entry name" value="NH 3 /GLUTAMINE-DEPENDENT NAD + SYNTHETASE"/>
    <property type="match status" value="1"/>
</dbReference>
<feature type="active site" description="Nucleophile; for glutaminase activity" evidence="7">
    <location>
        <position position="174"/>
    </location>
</feature>
<comment type="similarity">
    <text evidence="2 7 8">In the C-terminal section; belongs to the NAD synthetase family.</text>
</comment>
<comment type="pathway">
    <text evidence="1 7 8">Cofactor biosynthesis; NAD(+) biosynthesis; NAD(+) from deamido-NAD(+) (L-Gln route): step 1/1.</text>
</comment>
<keyword evidence="6 7" id="KW-0520">NAD</keyword>
<evidence type="ECO:0000313" key="11">
    <source>
        <dbReference type="EMBL" id="MCC2231483.1"/>
    </source>
</evidence>
<evidence type="ECO:0000256" key="3">
    <source>
        <dbReference type="ARBA" id="ARBA00022598"/>
    </source>
</evidence>
<evidence type="ECO:0000256" key="4">
    <source>
        <dbReference type="ARBA" id="ARBA00022741"/>
    </source>
</evidence>
<dbReference type="Gene3D" id="3.60.110.10">
    <property type="entry name" value="Carbon-nitrogen hydrolase"/>
    <property type="match status" value="1"/>
</dbReference>
<organism evidence="11 12">
    <name type="scientific">Hominifimenecus microfluidus</name>
    <dbReference type="NCBI Taxonomy" id="2885348"/>
    <lineage>
        <taxon>Bacteria</taxon>
        <taxon>Bacillati</taxon>
        <taxon>Bacillota</taxon>
        <taxon>Clostridia</taxon>
        <taxon>Lachnospirales</taxon>
        <taxon>Lachnospiraceae</taxon>
        <taxon>Hominifimenecus</taxon>
    </lineage>
</organism>
<dbReference type="Proteomes" id="UP001198182">
    <property type="component" value="Unassembled WGS sequence"/>
</dbReference>
<dbReference type="Gene3D" id="3.40.50.620">
    <property type="entry name" value="HUPs"/>
    <property type="match status" value="1"/>
</dbReference>
<dbReference type="NCBIfam" id="TIGR00552">
    <property type="entry name" value="nadE"/>
    <property type="match status" value="1"/>
</dbReference>
<dbReference type="GO" id="GO:0005524">
    <property type="term" value="F:ATP binding"/>
    <property type="evidence" value="ECO:0007669"/>
    <property type="project" value="UniProtKB-UniRule"/>
</dbReference>
<sequence>MNHGFIKVAAITPKIRVADPLYNAEQVIAAMREAAGNGSRVLVFPELVLTGYTCGDLFLQQLLLEQAEEALYQVLRASKELNAISFIGTVWRDHGCLYNVLAVVNRGNLIGLIPKKNIPNYGEFYEKRHFEPGPDAAILVPFRHEEEHYMVPLGTDILFTCGEVQNLVLAAEVCEDVWAPMPPSIRHALAGATVIVNGSASDEAIGKGVYRRDLVTGQSGRLLCGYVYASAGEGESSTDLVFGGHNLIAENGSLLAESRRFQNETVTAVIDVDKLESERRRNTSFPSGRTAETTYIRIPFHIQQELTALPQPPSRTPFVPTDKKNREERCEEILSIQEMGLKKRLEHTGCRHAVIGISGGLDSTLALLVTVKAFDDLGLPRNGIHAITMPCFGTTDRTYKNACIMAQAVGASLQEIPIRDAVRTHFRDIGHDESVHDVTYENGQARERTQVLMDVANQIDGMVIGTGDMSELALGWATYNGDHMAMYGVNAGVPKTLVRHLVHYYAETSASKELAAALFDVLDTPVSPELLPPEEGKISQKTEDLVGPYELHDFFLYYMLRYGFAPDKIYRLALLAFDGSYEPIVIRKWLYTFYRRFFSQQFKRSCLPDGPKVGSVAISPRGDWRMPSDASGRIWLEQIRAIDEIEKSFEQ</sequence>
<comment type="similarity">
    <text evidence="9">Belongs to the NAD synthetase family.</text>
</comment>
<dbReference type="PROSITE" id="PS50263">
    <property type="entry name" value="CN_HYDROLASE"/>
    <property type="match status" value="1"/>
</dbReference>
<evidence type="ECO:0000256" key="1">
    <source>
        <dbReference type="ARBA" id="ARBA00005188"/>
    </source>
</evidence>
<dbReference type="GO" id="GO:0003952">
    <property type="term" value="F:NAD+ synthase (glutamine-hydrolyzing) activity"/>
    <property type="evidence" value="ECO:0007669"/>
    <property type="project" value="UniProtKB-UniRule"/>
</dbReference>
<dbReference type="EC" id="6.3.5.1" evidence="7 8"/>
<feature type="domain" description="CN hydrolase" evidence="10">
    <location>
        <begin position="6"/>
        <end position="272"/>
    </location>
</feature>
<dbReference type="GO" id="GO:0009435">
    <property type="term" value="P:NAD+ biosynthetic process"/>
    <property type="evidence" value="ECO:0007669"/>
    <property type="project" value="UniProtKB-UniRule"/>
</dbReference>
<keyword evidence="4 7" id="KW-0547">Nucleotide-binding</keyword>
<dbReference type="InterPro" id="IPR036526">
    <property type="entry name" value="C-N_Hydrolase_sf"/>
</dbReference>
<feature type="binding site" evidence="7">
    <location>
        <position position="603"/>
    </location>
    <ligand>
        <name>deamido-NAD(+)</name>
        <dbReference type="ChEBI" id="CHEBI:58437"/>
        <note>ligand shared between two neighboring subunits</note>
    </ligand>
</feature>
<evidence type="ECO:0000256" key="9">
    <source>
        <dbReference type="RuleBase" id="RU003811"/>
    </source>
</evidence>
<evidence type="ECO:0000256" key="5">
    <source>
        <dbReference type="ARBA" id="ARBA00022840"/>
    </source>
</evidence>
<reference evidence="11" key="1">
    <citation type="submission" date="2021-10" db="EMBL/GenBank/DDBJ databases">
        <title>Anaerobic single-cell dispensing facilitates the cultivation of human gut bacteria.</title>
        <authorList>
            <person name="Afrizal A."/>
        </authorList>
    </citation>
    <scope>NUCLEOTIDE SEQUENCE</scope>
    <source>
        <strain evidence="11">CLA-AA-H215</strain>
    </source>
</reference>
<comment type="caution">
    <text evidence="11">The sequence shown here is derived from an EMBL/GenBank/DDBJ whole genome shotgun (WGS) entry which is preliminary data.</text>
</comment>
<dbReference type="SUPFAM" id="SSF56317">
    <property type="entry name" value="Carbon-nitrogen hydrolase"/>
    <property type="match status" value="1"/>
</dbReference>